<gene>
    <name evidence="2" type="ORF">COCNU_14G003470</name>
</gene>
<evidence type="ECO:0000256" key="1">
    <source>
        <dbReference type="SAM" id="MobiDB-lite"/>
    </source>
</evidence>
<sequence length="66" mass="6800">MEQQLEGVSEVQSNDRGMVQVAVGGMGVARAVGRLGCGVEGTEQHPGWYGARGMEQQPWGGVVAGG</sequence>
<protein>
    <submittedName>
        <fullName evidence="2">Uncharacterized protein</fullName>
    </submittedName>
</protein>
<organism evidence="2 3">
    <name type="scientific">Cocos nucifera</name>
    <name type="common">Coconut palm</name>
    <dbReference type="NCBI Taxonomy" id="13894"/>
    <lineage>
        <taxon>Eukaryota</taxon>
        <taxon>Viridiplantae</taxon>
        <taxon>Streptophyta</taxon>
        <taxon>Embryophyta</taxon>
        <taxon>Tracheophyta</taxon>
        <taxon>Spermatophyta</taxon>
        <taxon>Magnoliopsida</taxon>
        <taxon>Liliopsida</taxon>
        <taxon>Arecaceae</taxon>
        <taxon>Arecoideae</taxon>
        <taxon>Cocoseae</taxon>
        <taxon>Attaleinae</taxon>
        <taxon>Cocos</taxon>
    </lineage>
</organism>
<evidence type="ECO:0000313" key="3">
    <source>
        <dbReference type="Proteomes" id="UP000797356"/>
    </source>
</evidence>
<accession>A0A8K0IVZ9</accession>
<feature type="region of interest" description="Disordered" evidence="1">
    <location>
        <begin position="43"/>
        <end position="66"/>
    </location>
</feature>
<reference evidence="2" key="1">
    <citation type="journal article" date="2017" name="Gigascience">
        <title>The genome draft of coconut (Cocos nucifera).</title>
        <authorList>
            <person name="Xiao Y."/>
            <person name="Xu P."/>
            <person name="Fan H."/>
            <person name="Baudouin L."/>
            <person name="Xia W."/>
            <person name="Bocs S."/>
            <person name="Xu J."/>
            <person name="Li Q."/>
            <person name="Guo A."/>
            <person name="Zhou L."/>
            <person name="Li J."/>
            <person name="Wu Y."/>
            <person name="Ma Z."/>
            <person name="Armero A."/>
            <person name="Issali A.E."/>
            <person name="Liu N."/>
            <person name="Peng M."/>
            <person name="Yang Y."/>
        </authorList>
    </citation>
    <scope>NUCLEOTIDE SEQUENCE</scope>
    <source>
        <tissue evidence="2">Spear leaf of Hainan Tall coconut</tissue>
    </source>
</reference>
<comment type="caution">
    <text evidence="2">The sequence shown here is derived from an EMBL/GenBank/DDBJ whole genome shotgun (WGS) entry which is preliminary data.</text>
</comment>
<dbReference type="AlphaFoldDB" id="A0A8K0IVZ9"/>
<dbReference type="Proteomes" id="UP000797356">
    <property type="component" value="Chromosome 14"/>
</dbReference>
<keyword evidence="3" id="KW-1185">Reference proteome</keyword>
<reference evidence="2" key="2">
    <citation type="submission" date="2019-07" db="EMBL/GenBank/DDBJ databases">
        <authorList>
            <person name="Yang Y."/>
            <person name="Bocs S."/>
            <person name="Baudouin L."/>
        </authorList>
    </citation>
    <scope>NUCLEOTIDE SEQUENCE</scope>
    <source>
        <tissue evidence="2">Spear leaf of Hainan Tall coconut</tissue>
    </source>
</reference>
<evidence type="ECO:0000313" key="2">
    <source>
        <dbReference type="EMBL" id="KAG1367879.1"/>
    </source>
</evidence>
<dbReference type="EMBL" id="CM017885">
    <property type="protein sequence ID" value="KAG1367879.1"/>
    <property type="molecule type" value="Genomic_DNA"/>
</dbReference>
<name>A0A8K0IVZ9_COCNU</name>
<proteinExistence type="predicted"/>